<dbReference type="GO" id="GO:0005886">
    <property type="term" value="C:plasma membrane"/>
    <property type="evidence" value="ECO:0007669"/>
    <property type="project" value="UniProtKB-SubCell"/>
</dbReference>
<evidence type="ECO:0000256" key="22">
    <source>
        <dbReference type="ARBA" id="ARBA00023136"/>
    </source>
</evidence>
<evidence type="ECO:0000256" key="26">
    <source>
        <dbReference type="ARBA" id="ARBA00048891"/>
    </source>
</evidence>
<dbReference type="PANTHER" id="PTHR43644:SF1">
    <property type="entry name" value="NAD(P)H-FLAVIN REDUCTASE"/>
    <property type="match status" value="1"/>
</dbReference>
<evidence type="ECO:0000256" key="6">
    <source>
        <dbReference type="ARBA" id="ARBA00013099"/>
    </source>
</evidence>
<dbReference type="Gene3D" id="3.40.50.80">
    <property type="entry name" value="Nucleotide-binding domain of ferredoxin-NADP reductase (FNR) module"/>
    <property type="match status" value="1"/>
</dbReference>
<evidence type="ECO:0000313" key="30">
    <source>
        <dbReference type="EMBL" id="CAA6799257.1"/>
    </source>
</evidence>
<evidence type="ECO:0000256" key="1">
    <source>
        <dbReference type="ARBA" id="ARBA00001974"/>
    </source>
</evidence>
<evidence type="ECO:0000259" key="28">
    <source>
        <dbReference type="PROSITE" id="PS51085"/>
    </source>
</evidence>
<organism evidence="30">
    <name type="scientific">uncultured Aureispira sp</name>
    <dbReference type="NCBI Taxonomy" id="1331704"/>
    <lineage>
        <taxon>Bacteria</taxon>
        <taxon>Pseudomonadati</taxon>
        <taxon>Bacteroidota</taxon>
        <taxon>Saprospiria</taxon>
        <taxon>Saprospirales</taxon>
        <taxon>Saprospiraceae</taxon>
        <taxon>Aureispira</taxon>
        <taxon>environmental samples</taxon>
    </lineage>
</organism>
<dbReference type="InterPro" id="IPR039261">
    <property type="entry name" value="FNR_nucleotide-bd"/>
</dbReference>
<evidence type="ECO:0000256" key="4">
    <source>
        <dbReference type="ARBA" id="ARBA00005570"/>
    </source>
</evidence>
<dbReference type="GO" id="GO:0051537">
    <property type="term" value="F:2 iron, 2 sulfur cluster binding"/>
    <property type="evidence" value="ECO:0007669"/>
    <property type="project" value="UniProtKB-KW"/>
</dbReference>
<dbReference type="PROSITE" id="PS51384">
    <property type="entry name" value="FAD_FR"/>
    <property type="match status" value="1"/>
</dbReference>
<dbReference type="GO" id="GO:0009055">
    <property type="term" value="F:electron transfer activity"/>
    <property type="evidence" value="ECO:0007669"/>
    <property type="project" value="UniProtKB-UniRule"/>
</dbReference>
<keyword evidence="20 27" id="KW-0406">Ion transport</keyword>
<dbReference type="Pfam" id="PF00175">
    <property type="entry name" value="NAD_binding_1"/>
    <property type="match status" value="1"/>
</dbReference>
<evidence type="ECO:0000256" key="27">
    <source>
        <dbReference type="HAMAP-Rule" id="MF_00430"/>
    </source>
</evidence>
<comment type="catalytic activity">
    <reaction evidence="26 27">
        <text>a ubiquinone + n Na(+)(in) + NADH + H(+) = a ubiquinol + n Na(+)(out) + NAD(+)</text>
        <dbReference type="Rhea" id="RHEA:47748"/>
        <dbReference type="Rhea" id="RHEA-COMP:9565"/>
        <dbReference type="Rhea" id="RHEA-COMP:9566"/>
        <dbReference type="ChEBI" id="CHEBI:15378"/>
        <dbReference type="ChEBI" id="CHEBI:16389"/>
        <dbReference type="ChEBI" id="CHEBI:17976"/>
        <dbReference type="ChEBI" id="CHEBI:29101"/>
        <dbReference type="ChEBI" id="CHEBI:57540"/>
        <dbReference type="ChEBI" id="CHEBI:57945"/>
        <dbReference type="EC" id="7.2.1.1"/>
    </reaction>
</comment>
<comment type="function">
    <text evidence="2 27">NQR complex catalyzes the reduction of ubiquinone-1 to ubiquinol by two successive reactions, coupled with the transport of Na(+) ions from the cytoplasm to the periplasm. The first step is catalyzed by NqrF, which accepts electrons from NADH and reduces ubiquinone-1 to ubisemiquinone by a one-electron transfer pathway.</text>
</comment>
<comment type="cofactor">
    <cofactor evidence="1 27">
        <name>FAD</name>
        <dbReference type="ChEBI" id="CHEBI:57692"/>
    </cofactor>
</comment>
<dbReference type="EMBL" id="CACVAQ010000025">
    <property type="protein sequence ID" value="CAA6799257.1"/>
    <property type="molecule type" value="Genomic_DNA"/>
</dbReference>
<gene>
    <name evidence="27" type="primary">nqrF</name>
    <name evidence="30" type="ORF">HELGO_WM29041</name>
</gene>
<comment type="cofactor">
    <cofactor evidence="27">
        <name>[2Fe-2S] cluster</name>
        <dbReference type="ChEBI" id="CHEBI:190135"/>
    </cofactor>
    <text evidence="27">Binds 1 [2Fe-2S] cluster.</text>
</comment>
<keyword evidence="13 27" id="KW-0479">Metal-binding</keyword>
<dbReference type="InterPro" id="IPR012675">
    <property type="entry name" value="Beta-grasp_dom_sf"/>
</dbReference>
<keyword evidence="14 27" id="KW-0274">FAD</keyword>
<reference evidence="30" key="1">
    <citation type="submission" date="2020-01" db="EMBL/GenBank/DDBJ databases">
        <authorList>
            <person name="Meier V. D."/>
            <person name="Meier V D."/>
        </authorList>
    </citation>
    <scope>NUCLEOTIDE SEQUENCE</scope>
    <source>
        <strain evidence="30">HLG_WM_MAG_10</strain>
    </source>
</reference>
<proteinExistence type="inferred from homology"/>
<dbReference type="CDD" id="cd06188">
    <property type="entry name" value="NADH_quinone_reductase"/>
    <property type="match status" value="1"/>
</dbReference>
<feature type="binding site" evidence="27">
    <location>
        <position position="85"/>
    </location>
    <ligand>
        <name>[2Fe-2S] cluster</name>
        <dbReference type="ChEBI" id="CHEBI:190135"/>
    </ligand>
</feature>
<dbReference type="PANTHER" id="PTHR43644">
    <property type="entry name" value="NA(+)-TRANSLOCATING NADH-QUINONE REDUCTASE SUBUNIT"/>
    <property type="match status" value="1"/>
</dbReference>
<dbReference type="Gene3D" id="2.40.30.10">
    <property type="entry name" value="Translation factors"/>
    <property type="match status" value="1"/>
</dbReference>
<dbReference type="AlphaFoldDB" id="A0A6S6S812"/>
<keyword evidence="16 27" id="KW-0408">Iron</keyword>
<evidence type="ECO:0000256" key="19">
    <source>
        <dbReference type="ARBA" id="ARBA00023053"/>
    </source>
</evidence>
<evidence type="ECO:0000256" key="20">
    <source>
        <dbReference type="ARBA" id="ARBA00023065"/>
    </source>
</evidence>
<keyword evidence="8 27" id="KW-0813">Transport</keyword>
<evidence type="ECO:0000256" key="23">
    <source>
        <dbReference type="ARBA" id="ARBA00023201"/>
    </source>
</evidence>
<keyword evidence="15 27" id="KW-1278">Translocase</keyword>
<feature type="binding site" evidence="27">
    <location>
        <position position="76"/>
    </location>
    <ligand>
        <name>[2Fe-2S] cluster</name>
        <dbReference type="ChEBI" id="CHEBI:190135"/>
    </ligand>
</feature>
<keyword evidence="11 27" id="KW-0285">Flavoprotein</keyword>
<dbReference type="InterPro" id="IPR017927">
    <property type="entry name" value="FAD-bd_FR_type"/>
</dbReference>
<feature type="domain" description="FAD-binding FR-type" evidence="29">
    <location>
        <begin position="136"/>
        <end position="298"/>
    </location>
</feature>
<evidence type="ECO:0000256" key="15">
    <source>
        <dbReference type="ARBA" id="ARBA00022967"/>
    </source>
</evidence>
<dbReference type="InterPro" id="IPR036010">
    <property type="entry name" value="2Fe-2S_ferredoxin-like_sf"/>
</dbReference>
<dbReference type="InterPro" id="IPR001433">
    <property type="entry name" value="OxRdtase_FAD/NAD-bd"/>
</dbReference>
<evidence type="ECO:0000256" key="9">
    <source>
        <dbReference type="ARBA" id="ARBA00022475"/>
    </source>
</evidence>
<keyword evidence="27" id="KW-0812">Transmembrane</keyword>
<name>A0A6S6S812_9BACT</name>
<keyword evidence="10" id="KW-0997">Cell inner membrane</keyword>
<dbReference type="EC" id="7.2.1.1" evidence="6 27"/>
<evidence type="ECO:0000256" key="25">
    <source>
        <dbReference type="ARBA" id="ARBA00030787"/>
    </source>
</evidence>
<evidence type="ECO:0000256" key="16">
    <source>
        <dbReference type="ARBA" id="ARBA00023004"/>
    </source>
</evidence>
<dbReference type="SUPFAM" id="SSF54292">
    <property type="entry name" value="2Fe-2S ferredoxin-like"/>
    <property type="match status" value="1"/>
</dbReference>
<evidence type="ECO:0000256" key="14">
    <source>
        <dbReference type="ARBA" id="ARBA00022827"/>
    </source>
</evidence>
<keyword evidence="9 27" id="KW-1003">Cell membrane</keyword>
<dbReference type="InterPro" id="IPR010205">
    <property type="entry name" value="NqrF"/>
</dbReference>
<evidence type="ECO:0000256" key="8">
    <source>
        <dbReference type="ARBA" id="ARBA00022448"/>
    </source>
</evidence>
<feature type="binding site" evidence="27">
    <location>
        <position position="82"/>
    </location>
    <ligand>
        <name>[2Fe-2S] cluster</name>
        <dbReference type="ChEBI" id="CHEBI:190135"/>
    </ligand>
</feature>
<evidence type="ECO:0000256" key="7">
    <source>
        <dbReference type="ARBA" id="ARBA00019729"/>
    </source>
</evidence>
<evidence type="ECO:0000256" key="24">
    <source>
        <dbReference type="ARBA" id="ARBA00030032"/>
    </source>
</evidence>
<evidence type="ECO:0000256" key="21">
    <source>
        <dbReference type="ARBA" id="ARBA00023075"/>
    </source>
</evidence>
<keyword evidence="18 27" id="KW-0520">NAD</keyword>
<evidence type="ECO:0000259" key="29">
    <source>
        <dbReference type="PROSITE" id="PS51384"/>
    </source>
</evidence>
<sequence>MLLDINIYFIIPISILVFSVLILVLSAGLLAARKRLLPQGDVTLSINDGEKKITTQPGANLLTALSADSIFLPSACGGGGTCAMCKCQIITGGGDPLATEMNHLTRKEAAEHWRLACQVKVRSDMDVVVPAEIFGIKKWECEVVSNYNVATFIKEFVVKVPEPVAFDAGGYIQIDVPAITVDYKEMNIDANPETGKAKDEFEAEWDTLGMRQFTMVNEEPIFRAYSMANHPKEAEEKQIVMLNIRVAPPPPVFHIVDGKRQFKEYMDVNPGICSSYVFGCKPGDKVTISGPYGEFHIKPTKKEMVYIGGGAGMAPLRSHLFHLFHTLKTRDRKVCYWYGGRAPRELFYIDDFRQIEAEFDNFTFHIAIDRDPKDPEWIGKKDINDENGNCFFGFVMPELKKHYLDHHPEPEEIEYYFCGPPMMAQSIFTALDALGVPNENIAFDDFGE</sequence>
<dbReference type="InterPro" id="IPR001041">
    <property type="entry name" value="2Fe-2S_ferredoxin-type"/>
</dbReference>
<feature type="transmembrane region" description="Helical" evidence="27">
    <location>
        <begin position="6"/>
        <end position="30"/>
    </location>
</feature>
<keyword evidence="12 27" id="KW-0001">2Fe-2S</keyword>
<keyword evidence="30" id="KW-0560">Oxidoreductase</keyword>
<evidence type="ECO:0000256" key="18">
    <source>
        <dbReference type="ARBA" id="ARBA00023027"/>
    </source>
</evidence>
<keyword evidence="22 27" id="KW-0472">Membrane</keyword>
<dbReference type="SUPFAM" id="SSF52343">
    <property type="entry name" value="Ferredoxin reductase-like, C-terminal NADP-linked domain"/>
    <property type="match status" value="1"/>
</dbReference>
<evidence type="ECO:0000256" key="17">
    <source>
        <dbReference type="ARBA" id="ARBA00023014"/>
    </source>
</evidence>
<keyword evidence="21 27" id="KW-0830">Ubiquinone</keyword>
<dbReference type="PROSITE" id="PS51085">
    <property type="entry name" value="2FE2S_FER_2"/>
    <property type="match status" value="1"/>
</dbReference>
<comment type="similarity">
    <text evidence="4 27">Belongs to the NqrF family.</text>
</comment>
<protein>
    <recommendedName>
        <fullName evidence="7 27">Na(+)-translocating NADH-quinone reductase subunit F</fullName>
        <shortName evidence="27">Na(+)-NQR subunit F</shortName>
        <shortName evidence="27">Na(+)-translocating NQR subunit F</shortName>
        <ecNumber evidence="6 27">7.2.1.1</ecNumber>
    </recommendedName>
    <alternativeName>
        <fullName evidence="25 27">NQR complex subunit F</fullName>
    </alternativeName>
    <alternativeName>
        <fullName evidence="24 27">NQR-1 subunit F</fullName>
    </alternativeName>
</protein>
<keyword evidence="27" id="KW-1133">Transmembrane helix</keyword>
<evidence type="ECO:0000256" key="3">
    <source>
        <dbReference type="ARBA" id="ARBA00004533"/>
    </source>
</evidence>
<dbReference type="Gene3D" id="3.10.20.30">
    <property type="match status" value="1"/>
</dbReference>
<dbReference type="GO" id="GO:0016655">
    <property type="term" value="F:oxidoreductase activity, acting on NAD(P)H, quinone or similar compound as acceptor"/>
    <property type="evidence" value="ECO:0007669"/>
    <property type="project" value="InterPro"/>
</dbReference>
<comment type="subunit">
    <text evidence="5 27">Composed of six subunits; NqrA, NqrB, NqrC, NqrD, NqrE and NqrF.</text>
</comment>
<accession>A0A6S6S812</accession>
<evidence type="ECO:0000256" key="11">
    <source>
        <dbReference type="ARBA" id="ARBA00022630"/>
    </source>
</evidence>
<evidence type="ECO:0000256" key="13">
    <source>
        <dbReference type="ARBA" id="ARBA00022723"/>
    </source>
</evidence>
<keyword evidence="23 27" id="KW-0739">Sodium transport</keyword>
<dbReference type="Pfam" id="PF00970">
    <property type="entry name" value="FAD_binding_6"/>
    <property type="match status" value="1"/>
</dbReference>
<evidence type="ECO:0000256" key="2">
    <source>
        <dbReference type="ARBA" id="ARBA00002972"/>
    </source>
</evidence>
<dbReference type="GO" id="GO:0046872">
    <property type="term" value="F:metal ion binding"/>
    <property type="evidence" value="ECO:0007669"/>
    <property type="project" value="UniProtKB-KW"/>
</dbReference>
<keyword evidence="19 27" id="KW-0915">Sodium</keyword>
<evidence type="ECO:0000256" key="5">
    <source>
        <dbReference type="ARBA" id="ARBA00011309"/>
    </source>
</evidence>
<evidence type="ECO:0000256" key="12">
    <source>
        <dbReference type="ARBA" id="ARBA00022714"/>
    </source>
</evidence>
<evidence type="ECO:0000256" key="10">
    <source>
        <dbReference type="ARBA" id="ARBA00022519"/>
    </source>
</evidence>
<dbReference type="InterPro" id="IPR008333">
    <property type="entry name" value="Cbr1-like_FAD-bd_dom"/>
</dbReference>
<dbReference type="CDD" id="cd00207">
    <property type="entry name" value="fer2"/>
    <property type="match status" value="1"/>
</dbReference>
<dbReference type="Pfam" id="PF00111">
    <property type="entry name" value="Fer2"/>
    <property type="match status" value="1"/>
</dbReference>
<dbReference type="HAMAP" id="MF_00430">
    <property type="entry name" value="NqrF"/>
    <property type="match status" value="1"/>
</dbReference>
<keyword evidence="17 27" id="KW-0411">Iron-sulfur</keyword>
<dbReference type="SUPFAM" id="SSF63380">
    <property type="entry name" value="Riboflavin synthase domain-like"/>
    <property type="match status" value="1"/>
</dbReference>
<dbReference type="InterPro" id="IPR017938">
    <property type="entry name" value="Riboflavin_synthase-like_b-brl"/>
</dbReference>
<comment type="subcellular location">
    <subcellularLocation>
        <location evidence="3">Cell inner membrane</location>
    </subcellularLocation>
    <subcellularLocation>
        <location evidence="27">Cell membrane</location>
        <topology evidence="27">Single-pass membrane protein</topology>
    </subcellularLocation>
</comment>
<feature type="binding site" evidence="27">
    <location>
        <position position="117"/>
    </location>
    <ligand>
        <name>[2Fe-2S] cluster</name>
        <dbReference type="ChEBI" id="CHEBI:190135"/>
    </ligand>
</feature>
<dbReference type="NCBIfam" id="TIGR01941">
    <property type="entry name" value="nqrF"/>
    <property type="match status" value="1"/>
</dbReference>
<dbReference type="GO" id="GO:0006814">
    <property type="term" value="P:sodium ion transport"/>
    <property type="evidence" value="ECO:0007669"/>
    <property type="project" value="UniProtKB-UniRule"/>
</dbReference>
<feature type="domain" description="2Fe-2S ferredoxin-type" evidence="28">
    <location>
        <begin position="40"/>
        <end position="133"/>
    </location>
</feature>